<sequence length="429" mass="44870">MIRVLRNATYRALFSAQVLALLGTGLLTVALGLLAFDLAGENAGAVLGTALTIKMIAYVGVAPLVAALVDRLPKKAVLVGADAIRFAIALSLPLVTETWQIYVLVFVLQSASATFTPAFQSLIPSVLPESRDYTRALSLSRLAYDLEALLSPIIAAALLTVVSYNNLFLGTALGFACSAVLVVTAKLPAREPVTSSDTFWQRLPTGVRVFARTPTLRFVMLTNIVVAAGTAIVLVNSVVYSRGVFGLDDTALTLALASYGIGSLVVALNVPWLVDRFGVTRPMLLGGTLIVLGLTAATLITGLLTSNPSGWPLLLATWGALGMGTSLVNTPSSRLLAEASTPQNRNLVYTAQFALSHACFLITYPIAGWLGGASLLAAAITLTVLAAGALAAAFLQAENTHRRRGVAEMDDDSSTREAASAPETPAETT</sequence>
<dbReference type="InterPro" id="IPR020846">
    <property type="entry name" value="MFS_dom"/>
</dbReference>
<feature type="transmembrane region" description="Helical" evidence="8">
    <location>
        <begin position="373"/>
        <end position="395"/>
    </location>
</feature>
<feature type="transmembrane region" description="Helical" evidence="8">
    <location>
        <begin position="348"/>
        <end position="367"/>
    </location>
</feature>
<evidence type="ECO:0000256" key="3">
    <source>
        <dbReference type="ARBA" id="ARBA00022475"/>
    </source>
</evidence>
<keyword evidence="11" id="KW-1185">Reference proteome</keyword>
<feature type="transmembrane region" description="Helical" evidence="8">
    <location>
        <begin position="310"/>
        <end position="328"/>
    </location>
</feature>
<keyword evidence="5 8" id="KW-1133">Transmembrane helix</keyword>
<dbReference type="PANTHER" id="PTHR43266">
    <property type="entry name" value="MACROLIDE-EFFLUX PROTEIN"/>
    <property type="match status" value="1"/>
</dbReference>
<feature type="transmembrane region" description="Helical" evidence="8">
    <location>
        <begin position="42"/>
        <end position="69"/>
    </location>
</feature>
<feature type="region of interest" description="Disordered" evidence="7">
    <location>
        <begin position="403"/>
        <end position="429"/>
    </location>
</feature>
<proteinExistence type="predicted"/>
<evidence type="ECO:0000256" key="6">
    <source>
        <dbReference type="ARBA" id="ARBA00023136"/>
    </source>
</evidence>
<comment type="caution">
    <text evidence="10">The sequence shown here is derived from an EMBL/GenBank/DDBJ whole genome shotgun (WGS) entry which is preliminary data.</text>
</comment>
<feature type="transmembrane region" description="Helical" evidence="8">
    <location>
        <begin position="12"/>
        <end position="36"/>
    </location>
</feature>
<dbReference type="GO" id="GO:0005886">
    <property type="term" value="C:plasma membrane"/>
    <property type="evidence" value="ECO:0007669"/>
    <property type="project" value="UniProtKB-SubCell"/>
</dbReference>
<feature type="compositionally biased region" description="Low complexity" evidence="7">
    <location>
        <begin position="416"/>
        <end position="429"/>
    </location>
</feature>
<keyword evidence="3" id="KW-1003">Cell membrane</keyword>
<feature type="transmembrane region" description="Helical" evidence="8">
    <location>
        <begin position="218"/>
        <end position="239"/>
    </location>
</feature>
<reference evidence="10 11" key="1">
    <citation type="submission" date="2020-08" db="EMBL/GenBank/DDBJ databases">
        <title>Sequencing the genomes of 1000 actinobacteria strains.</title>
        <authorList>
            <person name="Klenk H.-P."/>
        </authorList>
    </citation>
    <scope>NUCLEOTIDE SEQUENCE [LARGE SCALE GENOMIC DNA]</scope>
    <source>
        <strain evidence="10 11">DSM 24947</strain>
    </source>
</reference>
<feature type="transmembrane region" description="Helical" evidence="8">
    <location>
        <begin position="284"/>
        <end position="304"/>
    </location>
</feature>
<dbReference type="Proteomes" id="UP000573729">
    <property type="component" value="Unassembled WGS sequence"/>
</dbReference>
<comment type="subcellular location">
    <subcellularLocation>
        <location evidence="1">Cell membrane</location>
        <topology evidence="1">Multi-pass membrane protein</topology>
    </subcellularLocation>
</comment>
<dbReference type="CDD" id="cd06173">
    <property type="entry name" value="MFS_MefA_like"/>
    <property type="match status" value="1"/>
</dbReference>
<evidence type="ECO:0000313" key="11">
    <source>
        <dbReference type="Proteomes" id="UP000573729"/>
    </source>
</evidence>
<evidence type="ECO:0000256" key="7">
    <source>
        <dbReference type="SAM" id="MobiDB-lite"/>
    </source>
</evidence>
<keyword evidence="4 8" id="KW-0812">Transmembrane</keyword>
<gene>
    <name evidence="10" type="ORF">BKA24_002546</name>
</gene>
<evidence type="ECO:0000256" key="5">
    <source>
        <dbReference type="ARBA" id="ARBA00022989"/>
    </source>
</evidence>
<feature type="domain" description="Major facilitator superfamily (MFS) profile" evidence="9">
    <location>
        <begin position="9"/>
        <end position="400"/>
    </location>
</feature>
<dbReference type="InterPro" id="IPR036259">
    <property type="entry name" value="MFS_trans_sf"/>
</dbReference>
<dbReference type="AlphaFoldDB" id="A0A7W7FJ75"/>
<dbReference type="GO" id="GO:0022857">
    <property type="term" value="F:transmembrane transporter activity"/>
    <property type="evidence" value="ECO:0007669"/>
    <property type="project" value="InterPro"/>
</dbReference>
<organism evidence="10 11">
    <name type="scientific">Microbacterium marinum</name>
    <dbReference type="NCBI Taxonomy" id="421115"/>
    <lineage>
        <taxon>Bacteria</taxon>
        <taxon>Bacillati</taxon>
        <taxon>Actinomycetota</taxon>
        <taxon>Actinomycetes</taxon>
        <taxon>Micrococcales</taxon>
        <taxon>Microbacteriaceae</taxon>
        <taxon>Microbacterium</taxon>
    </lineage>
</organism>
<evidence type="ECO:0000256" key="8">
    <source>
        <dbReference type="SAM" id="Phobius"/>
    </source>
</evidence>
<accession>A0A7W7FJ75</accession>
<keyword evidence="6 8" id="KW-0472">Membrane</keyword>
<dbReference type="Pfam" id="PF07690">
    <property type="entry name" value="MFS_1"/>
    <property type="match status" value="1"/>
</dbReference>
<name>A0A7W7FJ75_9MICO</name>
<evidence type="ECO:0000259" key="9">
    <source>
        <dbReference type="PROSITE" id="PS50850"/>
    </source>
</evidence>
<feature type="transmembrane region" description="Helical" evidence="8">
    <location>
        <begin position="142"/>
        <end position="161"/>
    </location>
</feature>
<dbReference type="PROSITE" id="PS50850">
    <property type="entry name" value="MFS"/>
    <property type="match status" value="1"/>
</dbReference>
<evidence type="ECO:0000256" key="1">
    <source>
        <dbReference type="ARBA" id="ARBA00004651"/>
    </source>
</evidence>
<evidence type="ECO:0000256" key="2">
    <source>
        <dbReference type="ARBA" id="ARBA00022448"/>
    </source>
</evidence>
<dbReference type="PANTHER" id="PTHR43266:SF2">
    <property type="entry name" value="MAJOR FACILITATOR SUPERFAMILY (MFS) PROFILE DOMAIN-CONTAINING PROTEIN"/>
    <property type="match status" value="1"/>
</dbReference>
<dbReference type="RefSeq" id="WP_184218845.1">
    <property type="nucleotide sequence ID" value="NZ_JACHMD010000001.1"/>
</dbReference>
<keyword evidence="2" id="KW-0813">Transport</keyword>
<feature type="transmembrane region" description="Helical" evidence="8">
    <location>
        <begin position="251"/>
        <end position="272"/>
    </location>
</feature>
<evidence type="ECO:0000313" key="10">
    <source>
        <dbReference type="EMBL" id="MBB4667837.1"/>
    </source>
</evidence>
<dbReference type="SUPFAM" id="SSF103473">
    <property type="entry name" value="MFS general substrate transporter"/>
    <property type="match status" value="1"/>
</dbReference>
<evidence type="ECO:0000256" key="4">
    <source>
        <dbReference type="ARBA" id="ARBA00022692"/>
    </source>
</evidence>
<dbReference type="EMBL" id="JACHMD010000001">
    <property type="protein sequence ID" value="MBB4667837.1"/>
    <property type="molecule type" value="Genomic_DNA"/>
</dbReference>
<dbReference type="InterPro" id="IPR011701">
    <property type="entry name" value="MFS"/>
</dbReference>
<dbReference type="Gene3D" id="1.20.1250.20">
    <property type="entry name" value="MFS general substrate transporter like domains"/>
    <property type="match status" value="2"/>
</dbReference>
<protein>
    <submittedName>
        <fullName evidence="10">MFS family permease</fullName>
    </submittedName>
</protein>